<keyword evidence="2 7" id="KW-0812">Transmembrane</keyword>
<feature type="transmembrane region" description="Helical" evidence="7">
    <location>
        <begin position="164"/>
        <end position="182"/>
    </location>
</feature>
<keyword evidence="5 7" id="KW-1133">Transmembrane helix</keyword>
<dbReference type="EMBL" id="CP010978">
    <property type="protein sequence ID" value="AJQ26606.1"/>
    <property type="molecule type" value="Genomic_DNA"/>
</dbReference>
<evidence type="ECO:0000259" key="9">
    <source>
        <dbReference type="PROSITE" id="PS50929"/>
    </source>
</evidence>
<dbReference type="PANTHER" id="PTHR43394:SF1">
    <property type="entry name" value="ATP-BINDING CASSETTE SUB-FAMILY B MEMBER 10, MITOCHONDRIAL"/>
    <property type="match status" value="1"/>
</dbReference>
<reference evidence="11" key="2">
    <citation type="submission" date="2015-02" db="EMBL/GenBank/DDBJ databases">
        <title>Complete Genome Sequence of Pelosinus fermentans JBW45.</title>
        <authorList>
            <person name="De Leon K.B."/>
            <person name="Utturkar S.M."/>
            <person name="Camilleri L.B."/>
            <person name="Arkin A.P."/>
            <person name="Fields M.W."/>
            <person name="Brown S.D."/>
            <person name="Wall J.D."/>
        </authorList>
    </citation>
    <scope>NUCLEOTIDE SEQUENCE [LARGE SCALE GENOMIC DNA]</scope>
    <source>
        <strain evidence="11">JBW45</strain>
    </source>
</reference>
<reference evidence="10 11" key="1">
    <citation type="journal article" date="2015" name="Genome Announc.">
        <title>Complete Genome Sequence of Pelosinus fermentans JBW45, a Member of a Remarkably Competitive Group of Negativicutes in the Firmicutes Phylum.</title>
        <authorList>
            <person name="De Leon K.B."/>
            <person name="Utturkar S.M."/>
            <person name="Camilleri L.B."/>
            <person name="Elias D.A."/>
            <person name="Arkin A.P."/>
            <person name="Fields M.W."/>
            <person name="Brown S.D."/>
            <person name="Wall J.D."/>
        </authorList>
    </citation>
    <scope>NUCLEOTIDE SEQUENCE [LARGE SCALE GENOMIC DNA]</scope>
    <source>
        <strain evidence="10 11">JBW45</strain>
    </source>
</reference>
<dbReference type="SUPFAM" id="SSF90123">
    <property type="entry name" value="ABC transporter transmembrane region"/>
    <property type="match status" value="1"/>
</dbReference>
<dbReference type="InterPro" id="IPR003439">
    <property type="entry name" value="ABC_transporter-like_ATP-bd"/>
</dbReference>
<dbReference type="PROSITE" id="PS50893">
    <property type="entry name" value="ABC_TRANSPORTER_2"/>
    <property type="match status" value="1"/>
</dbReference>
<evidence type="ECO:0000259" key="8">
    <source>
        <dbReference type="PROSITE" id="PS50893"/>
    </source>
</evidence>
<dbReference type="HOGENOM" id="CLU_000604_84_3_9"/>
<proteinExistence type="predicted"/>
<comment type="subcellular location">
    <subcellularLocation>
        <location evidence="1">Cell membrane</location>
        <topology evidence="1">Multi-pass membrane protein</topology>
    </subcellularLocation>
</comment>
<accession>I8TV15</accession>
<dbReference type="OrthoDB" id="1899463at2"/>
<evidence type="ECO:0000256" key="7">
    <source>
        <dbReference type="SAM" id="Phobius"/>
    </source>
</evidence>
<keyword evidence="6 7" id="KW-0472">Membrane</keyword>
<feature type="domain" description="ABC transmembrane type-1" evidence="9">
    <location>
        <begin position="25"/>
        <end position="307"/>
    </location>
</feature>
<keyword evidence="3" id="KW-0547">Nucleotide-binding</keyword>
<dbReference type="FunFam" id="3.40.50.300:FF:000218">
    <property type="entry name" value="Multidrug ABC transporter ATP-binding protein"/>
    <property type="match status" value="1"/>
</dbReference>
<dbReference type="InterPro" id="IPR003593">
    <property type="entry name" value="AAA+_ATPase"/>
</dbReference>
<dbReference type="STRING" id="1192197.JBW_01254"/>
<evidence type="ECO:0000256" key="5">
    <source>
        <dbReference type="ARBA" id="ARBA00022989"/>
    </source>
</evidence>
<dbReference type="InterPro" id="IPR039421">
    <property type="entry name" value="Type_1_exporter"/>
</dbReference>
<evidence type="ECO:0000256" key="3">
    <source>
        <dbReference type="ARBA" id="ARBA00022741"/>
    </source>
</evidence>
<dbReference type="RefSeq" id="WP_007957006.1">
    <property type="nucleotide sequence ID" value="NZ_CP010978.1"/>
</dbReference>
<dbReference type="Pfam" id="PF00005">
    <property type="entry name" value="ABC_tran"/>
    <property type="match status" value="1"/>
</dbReference>
<dbReference type="InterPro" id="IPR011527">
    <property type="entry name" value="ABC1_TM_dom"/>
</dbReference>
<protein>
    <submittedName>
        <fullName evidence="10">Xenobiotic-transporting ATPase</fullName>
        <ecNumber evidence="10">3.6.3.44</ecNumber>
    </submittedName>
</protein>
<dbReference type="Gene3D" id="1.20.1560.10">
    <property type="entry name" value="ABC transporter type 1, transmembrane domain"/>
    <property type="match status" value="1"/>
</dbReference>
<evidence type="ECO:0000256" key="4">
    <source>
        <dbReference type="ARBA" id="ARBA00022840"/>
    </source>
</evidence>
<dbReference type="GO" id="GO:0016887">
    <property type="term" value="F:ATP hydrolysis activity"/>
    <property type="evidence" value="ECO:0007669"/>
    <property type="project" value="InterPro"/>
</dbReference>
<feature type="transmembrane region" description="Helical" evidence="7">
    <location>
        <begin position="20"/>
        <end position="44"/>
    </location>
</feature>
<evidence type="ECO:0000256" key="2">
    <source>
        <dbReference type="ARBA" id="ARBA00022692"/>
    </source>
</evidence>
<dbReference type="PROSITE" id="PS50929">
    <property type="entry name" value="ABC_TM1F"/>
    <property type="match status" value="1"/>
</dbReference>
<name>I8TV15_9FIRM</name>
<keyword evidence="10" id="KW-0378">Hydrolase</keyword>
<dbReference type="PROSITE" id="PS00211">
    <property type="entry name" value="ABC_TRANSPORTER_1"/>
    <property type="match status" value="1"/>
</dbReference>
<feature type="transmembrane region" description="Helical" evidence="7">
    <location>
        <begin position="56"/>
        <end position="74"/>
    </location>
</feature>
<dbReference type="SUPFAM" id="SSF52540">
    <property type="entry name" value="P-loop containing nucleoside triphosphate hydrolases"/>
    <property type="match status" value="1"/>
</dbReference>
<dbReference type="GO" id="GO:0005524">
    <property type="term" value="F:ATP binding"/>
    <property type="evidence" value="ECO:0007669"/>
    <property type="project" value="UniProtKB-KW"/>
</dbReference>
<sequence>MNAKYLSKELQIIWELAKPYKISFFLLFFCVTVISLISVIYPYLLGMMINEMIYHRNMQFFMVAGLVYVVLFLGERLMHFIQSNIWTYLSTKFLFDIRKKVFNKIITSKAKTLADSNTGDVISIINRDTSMFMDLIHMNIFHMFNILVRFILSIVFVSAINDTLVILMLIVIPTSIYISSYYSKKQKLIFSEYRDLYGSFISWVYEMLNGIREIQLLASENTVRRSFTKKLMEILRLQNSTYYTEFISERTIVLVSLFSDLSLYVVSGILIIKGELTVGGFIAAIEYFNKANFALKNLNEASMRIGNNLSSVKKISKLLSLQTETERITCRDIGIKQGHIEYIDVSFGYNEKIILDNINLTISQGEKMAIVGESGAGKSTLVSLITRLYTPTKGVIKIDGTDISQCSLKSLRRAIGVVQQEVVLFDGTIKDNLLLARPKSTEREILDACEQSYAMGFIRKLPDGLNTIIGKSGLNLSGGQKQRIAIARIILKNPKILIFDEATSALDYEAEKAIQAAWDRLSKNRTSIIIAHRLTTILNSDKVAVINNGKIVSCDHHLKLINECEYYQQLFHKQYLGVKACAI</sequence>
<gene>
    <name evidence="10" type="ORF">JBW_01254</name>
</gene>
<dbReference type="InterPro" id="IPR027417">
    <property type="entry name" value="P-loop_NTPase"/>
</dbReference>
<evidence type="ECO:0000313" key="11">
    <source>
        <dbReference type="Proteomes" id="UP000005361"/>
    </source>
</evidence>
<feature type="transmembrane region" description="Helical" evidence="7">
    <location>
        <begin position="140"/>
        <end position="158"/>
    </location>
</feature>
<dbReference type="Pfam" id="PF00664">
    <property type="entry name" value="ABC_membrane"/>
    <property type="match status" value="1"/>
</dbReference>
<keyword evidence="4" id="KW-0067">ATP-binding</keyword>
<evidence type="ECO:0000313" key="10">
    <source>
        <dbReference type="EMBL" id="AJQ26606.1"/>
    </source>
</evidence>
<dbReference type="AlphaFoldDB" id="I8TV15"/>
<dbReference type="KEGG" id="pft:JBW_01254"/>
<feature type="domain" description="ABC transporter" evidence="8">
    <location>
        <begin position="340"/>
        <end position="573"/>
    </location>
</feature>
<dbReference type="GO" id="GO:0005886">
    <property type="term" value="C:plasma membrane"/>
    <property type="evidence" value="ECO:0007669"/>
    <property type="project" value="UniProtKB-SubCell"/>
</dbReference>
<evidence type="ECO:0000256" key="1">
    <source>
        <dbReference type="ARBA" id="ARBA00004651"/>
    </source>
</evidence>
<dbReference type="CDD" id="cd07346">
    <property type="entry name" value="ABC_6TM_exporters"/>
    <property type="match status" value="1"/>
</dbReference>
<dbReference type="GO" id="GO:0015421">
    <property type="term" value="F:ABC-type oligopeptide transporter activity"/>
    <property type="evidence" value="ECO:0007669"/>
    <property type="project" value="TreeGrafter"/>
</dbReference>
<dbReference type="Gene3D" id="3.40.50.300">
    <property type="entry name" value="P-loop containing nucleotide triphosphate hydrolases"/>
    <property type="match status" value="1"/>
</dbReference>
<dbReference type="PANTHER" id="PTHR43394">
    <property type="entry name" value="ATP-DEPENDENT PERMEASE MDL1, MITOCHONDRIAL"/>
    <property type="match status" value="1"/>
</dbReference>
<dbReference type="InterPro" id="IPR036640">
    <property type="entry name" value="ABC1_TM_sf"/>
</dbReference>
<evidence type="ECO:0000256" key="6">
    <source>
        <dbReference type="ARBA" id="ARBA00023136"/>
    </source>
</evidence>
<organism evidence="10 11">
    <name type="scientific">Pelosinus fermentans JBW45</name>
    <dbReference type="NCBI Taxonomy" id="1192197"/>
    <lineage>
        <taxon>Bacteria</taxon>
        <taxon>Bacillati</taxon>
        <taxon>Bacillota</taxon>
        <taxon>Negativicutes</taxon>
        <taxon>Selenomonadales</taxon>
        <taxon>Sporomusaceae</taxon>
        <taxon>Pelosinus</taxon>
    </lineage>
</organism>
<dbReference type="Proteomes" id="UP000005361">
    <property type="component" value="Chromosome"/>
</dbReference>
<dbReference type="EC" id="3.6.3.44" evidence="10"/>
<dbReference type="InterPro" id="IPR017871">
    <property type="entry name" value="ABC_transporter-like_CS"/>
</dbReference>
<dbReference type="SMART" id="SM00382">
    <property type="entry name" value="AAA"/>
    <property type="match status" value="1"/>
</dbReference>